<dbReference type="OrthoDB" id="10474106at2759"/>
<reference evidence="4 5" key="1">
    <citation type="journal article" date="2007" name="Science">
        <title>The Chlamydomonas genome reveals the evolution of key animal and plant functions.</title>
        <authorList>
            <person name="Merchant S.S."/>
            <person name="Prochnik S.E."/>
            <person name="Vallon O."/>
            <person name="Harris E.H."/>
            <person name="Karpowicz S.J."/>
            <person name="Witman G.B."/>
            <person name="Terry A."/>
            <person name="Salamov A."/>
            <person name="Fritz-Laylin L.K."/>
            <person name="Marechal-Drouard L."/>
            <person name="Marshall W.F."/>
            <person name="Qu L.H."/>
            <person name="Nelson D.R."/>
            <person name="Sanderfoot A.A."/>
            <person name="Spalding M.H."/>
            <person name="Kapitonov V.V."/>
            <person name="Ren Q."/>
            <person name="Ferris P."/>
            <person name="Lindquist E."/>
            <person name="Shapiro H."/>
            <person name="Lucas S.M."/>
            <person name="Grimwood J."/>
            <person name="Schmutz J."/>
            <person name="Cardol P."/>
            <person name="Cerutti H."/>
            <person name="Chanfreau G."/>
            <person name="Chen C.L."/>
            <person name="Cognat V."/>
            <person name="Croft M.T."/>
            <person name="Dent R."/>
            <person name="Dutcher S."/>
            <person name="Fernandez E."/>
            <person name="Fukuzawa H."/>
            <person name="Gonzalez-Ballester D."/>
            <person name="Gonzalez-Halphen D."/>
            <person name="Hallmann A."/>
            <person name="Hanikenne M."/>
            <person name="Hippler M."/>
            <person name="Inwood W."/>
            <person name="Jabbari K."/>
            <person name="Kalanon M."/>
            <person name="Kuras R."/>
            <person name="Lefebvre P.A."/>
            <person name="Lemaire S.D."/>
            <person name="Lobanov A.V."/>
            <person name="Lohr M."/>
            <person name="Manuell A."/>
            <person name="Meier I."/>
            <person name="Mets L."/>
            <person name="Mittag M."/>
            <person name="Mittelmeier T."/>
            <person name="Moroney J.V."/>
            <person name="Moseley J."/>
            <person name="Napoli C."/>
            <person name="Nedelcu A.M."/>
            <person name="Niyogi K."/>
            <person name="Novoselov S.V."/>
            <person name="Paulsen I.T."/>
            <person name="Pazour G."/>
            <person name="Purton S."/>
            <person name="Ral J.P."/>
            <person name="Riano-Pachon D.M."/>
            <person name="Riekhof W."/>
            <person name="Rymarquis L."/>
            <person name="Schroda M."/>
            <person name="Stern D."/>
            <person name="Umen J."/>
            <person name="Willows R."/>
            <person name="Wilson N."/>
            <person name="Zimmer S.L."/>
            <person name="Allmer J."/>
            <person name="Balk J."/>
            <person name="Bisova K."/>
            <person name="Chen C.J."/>
            <person name="Elias M."/>
            <person name="Gendler K."/>
            <person name="Hauser C."/>
            <person name="Lamb M.R."/>
            <person name="Ledford H."/>
            <person name="Long J.C."/>
            <person name="Minagawa J."/>
            <person name="Page M.D."/>
            <person name="Pan J."/>
            <person name="Pootakham W."/>
            <person name="Roje S."/>
            <person name="Rose A."/>
            <person name="Stahlberg E."/>
            <person name="Terauchi A.M."/>
            <person name="Yang P."/>
            <person name="Ball S."/>
            <person name="Bowler C."/>
            <person name="Dieckmann C.L."/>
            <person name="Gladyshev V.N."/>
            <person name="Green P."/>
            <person name="Jorgensen R."/>
            <person name="Mayfield S."/>
            <person name="Mueller-Roeber B."/>
            <person name="Rajamani S."/>
            <person name="Sayre R.T."/>
            <person name="Brokstein P."/>
            <person name="Dubchak I."/>
            <person name="Goodstein D."/>
            <person name="Hornick L."/>
            <person name="Huang Y.W."/>
            <person name="Jhaveri J."/>
            <person name="Luo Y."/>
            <person name="Martinez D."/>
            <person name="Ngau W.C."/>
            <person name="Otillar B."/>
            <person name="Poliakov A."/>
            <person name="Porter A."/>
            <person name="Szajkowski L."/>
            <person name="Werner G."/>
            <person name="Zhou K."/>
            <person name="Grigoriev I.V."/>
            <person name="Rokhsar D.S."/>
            <person name="Grossman A.R."/>
        </authorList>
    </citation>
    <scope>NUCLEOTIDE SEQUENCE [LARGE SCALE GENOMIC DNA]</scope>
    <source>
        <strain evidence="5">CC-503</strain>
    </source>
</reference>
<dbReference type="PRINTS" id="PR01217">
    <property type="entry name" value="PRICHEXTENSN"/>
</dbReference>
<keyword evidence="2" id="KW-1133">Transmembrane helix</keyword>
<gene>
    <name evidence="4" type="ORF">CHLRE_16g694809v5</name>
</gene>
<accession>A0A2K3CS99</accession>
<evidence type="ECO:0000313" key="5">
    <source>
        <dbReference type="Proteomes" id="UP000006906"/>
    </source>
</evidence>
<dbReference type="KEGG" id="cre:CHLRE_16g694809v5"/>
<dbReference type="EMBL" id="CM008977">
    <property type="protein sequence ID" value="PNW71169.1"/>
    <property type="molecule type" value="Genomic_DNA"/>
</dbReference>
<organism evidence="4 5">
    <name type="scientific">Chlamydomonas reinhardtii</name>
    <name type="common">Chlamydomonas smithii</name>
    <dbReference type="NCBI Taxonomy" id="3055"/>
    <lineage>
        <taxon>Eukaryota</taxon>
        <taxon>Viridiplantae</taxon>
        <taxon>Chlorophyta</taxon>
        <taxon>core chlorophytes</taxon>
        <taxon>Chlorophyceae</taxon>
        <taxon>CS clade</taxon>
        <taxon>Chlamydomonadales</taxon>
        <taxon>Chlamydomonadaceae</taxon>
        <taxon>Chlamydomonas</taxon>
    </lineage>
</organism>
<dbReference type="Proteomes" id="UP000006906">
    <property type="component" value="Chromosome 16"/>
</dbReference>
<dbReference type="InParanoid" id="A0A2K3CS99"/>
<dbReference type="Gramene" id="PNW71169">
    <property type="protein sequence ID" value="PNW71169"/>
    <property type="gene ID" value="CHLRE_16g694809v5"/>
</dbReference>
<feature type="chain" id="PRO_5014418735" evidence="3">
    <location>
        <begin position="29"/>
        <end position="218"/>
    </location>
</feature>
<keyword evidence="2" id="KW-0472">Membrane</keyword>
<sequence length="218" mass="22677">MRRDRAALARITYCTLALCCLLSWRTHAQSIAISGYSFYQGKDFDGRTWPGADLSAQAVAKLSNETTTQYYQRLAGTCSASCSCGAFNTAGWLKTYYDPAKLGNESTFSQPTQGLYARDNPCNVPPLPPSPPAPPSPEPPSPVPPSPAPPSPAPPSPVSSPSPPSPPPPSPRRPPPPPTSGSALPAARPPRLSLLLLASLAAAVLVQHVAAAAAAGCR</sequence>
<keyword evidence="5" id="KW-1185">Reference proteome</keyword>
<keyword evidence="3" id="KW-0732">Signal</keyword>
<evidence type="ECO:0000256" key="3">
    <source>
        <dbReference type="SAM" id="SignalP"/>
    </source>
</evidence>
<dbReference type="AlphaFoldDB" id="A0A2K3CS99"/>
<evidence type="ECO:0000313" key="4">
    <source>
        <dbReference type="EMBL" id="PNW71169.1"/>
    </source>
</evidence>
<feature type="compositionally biased region" description="Pro residues" evidence="1">
    <location>
        <begin position="123"/>
        <end position="179"/>
    </location>
</feature>
<keyword evidence="2" id="KW-0812">Transmembrane</keyword>
<feature type="region of interest" description="Disordered" evidence="1">
    <location>
        <begin position="108"/>
        <end position="187"/>
    </location>
</feature>
<feature type="transmembrane region" description="Helical" evidence="2">
    <location>
        <begin position="192"/>
        <end position="215"/>
    </location>
</feature>
<proteinExistence type="predicted"/>
<protein>
    <submittedName>
        <fullName evidence="4">Uncharacterized protein</fullName>
    </submittedName>
</protein>
<evidence type="ECO:0000256" key="1">
    <source>
        <dbReference type="SAM" id="MobiDB-lite"/>
    </source>
</evidence>
<feature type="signal peptide" evidence="3">
    <location>
        <begin position="1"/>
        <end position="28"/>
    </location>
</feature>
<dbReference type="RefSeq" id="XP_042915284.1">
    <property type="nucleotide sequence ID" value="XM_043071793.1"/>
</dbReference>
<name>A0A2K3CS99_CHLRE</name>
<dbReference type="GeneID" id="5724870"/>
<evidence type="ECO:0000256" key="2">
    <source>
        <dbReference type="SAM" id="Phobius"/>
    </source>
</evidence>